<dbReference type="GO" id="GO:0030170">
    <property type="term" value="F:pyridoxal phosphate binding"/>
    <property type="evidence" value="ECO:0007669"/>
    <property type="project" value="TreeGrafter"/>
</dbReference>
<dbReference type="RefSeq" id="WP_115515204.1">
    <property type="nucleotide sequence ID" value="NZ_QRGO01000001.1"/>
</dbReference>
<dbReference type="Gene3D" id="3.40.640.10">
    <property type="entry name" value="Type I PLP-dependent aspartate aminotransferase-like (Major domain)"/>
    <property type="match status" value="1"/>
</dbReference>
<feature type="modified residue" description="N6-(pyridoxal phosphate)lysine" evidence="3">
    <location>
        <position position="180"/>
    </location>
</feature>
<dbReference type="InterPro" id="IPR015422">
    <property type="entry name" value="PyrdxlP-dep_Trfase_small"/>
</dbReference>
<dbReference type="CDD" id="cd00616">
    <property type="entry name" value="AHBA_syn"/>
    <property type="match status" value="1"/>
</dbReference>
<dbReference type="PANTHER" id="PTHR30244:SF34">
    <property type="entry name" value="DTDP-4-AMINO-4,6-DIDEOXYGALACTOSE TRANSAMINASE"/>
    <property type="match status" value="1"/>
</dbReference>
<dbReference type="OrthoDB" id="9768668at2"/>
<keyword evidence="3 4" id="KW-0663">Pyridoxal phosphate</keyword>
<comment type="caution">
    <text evidence="5">The sequence shown here is derived from an EMBL/GenBank/DDBJ whole genome shotgun (WGS) entry which is preliminary data.</text>
</comment>
<keyword evidence="5" id="KW-0808">Transferase</keyword>
<proteinExistence type="inferred from homology"/>
<name>A0A371B6G0_9BRAD</name>
<dbReference type="GO" id="GO:0008483">
    <property type="term" value="F:transaminase activity"/>
    <property type="evidence" value="ECO:0007669"/>
    <property type="project" value="UniProtKB-KW"/>
</dbReference>
<sequence length="381" mass="40769">MKIPFGRPILGEAERAAVLKVMAGPQLVHGPAAKQFEADFGSYTGGHATSVSSCTTGLHLAYVHLGIVPGDEVIVPAQTHVATAHVVAHTGATPVFVDCDPETGNISAARIAKVLTPRTKAISVVHYLGLPVDMAPIMELARSRNLFVVEDAALSLGATYNGVHTGLIGDAGCFSFYPVKHITTSEGGMFVSRHQDIISRIEKLKSFGYDKQVGERTVPGHYDVNLLGYNYRLSEIACAIGVEQMKKLPRFLEQRAQNYAALKAALVDVAELRILASDGDAVRKGSHYCLAIVLADRIASKRREIIGSINGKGVGTSIYYPVPVPLTALYKNDLANVPEAFPNALRISQQSIALPVGPHLNPDDMKTVAQAVKAAILECRS</sequence>
<dbReference type="PIRSF" id="PIRSF000390">
    <property type="entry name" value="PLP_StrS"/>
    <property type="match status" value="1"/>
</dbReference>
<evidence type="ECO:0000256" key="3">
    <source>
        <dbReference type="PIRSR" id="PIRSR000390-2"/>
    </source>
</evidence>
<accession>A0A371B6G0</accession>
<dbReference type="InterPro" id="IPR015421">
    <property type="entry name" value="PyrdxlP-dep_Trfase_major"/>
</dbReference>
<evidence type="ECO:0000313" key="5">
    <source>
        <dbReference type="EMBL" id="RDV03176.1"/>
    </source>
</evidence>
<dbReference type="Gene3D" id="3.90.1150.10">
    <property type="entry name" value="Aspartate Aminotransferase, domain 1"/>
    <property type="match status" value="1"/>
</dbReference>
<reference evidence="6" key="1">
    <citation type="submission" date="2018-08" db="EMBL/GenBank/DDBJ databases">
        <authorList>
            <person name="Kim S.-J."/>
            <person name="Jung G.-Y."/>
        </authorList>
    </citation>
    <scope>NUCLEOTIDE SEQUENCE [LARGE SCALE GENOMIC DNA]</scope>
    <source>
        <strain evidence="6">GY_H</strain>
    </source>
</reference>
<gene>
    <name evidence="5" type="ORF">DXH78_00360</name>
</gene>
<comment type="similarity">
    <text evidence="1 4">Belongs to the DegT/DnrJ/EryC1 family.</text>
</comment>
<evidence type="ECO:0000313" key="6">
    <source>
        <dbReference type="Proteomes" id="UP000263993"/>
    </source>
</evidence>
<dbReference type="InterPro" id="IPR000653">
    <property type="entry name" value="DegT/StrS_aminotransferase"/>
</dbReference>
<dbReference type="InterPro" id="IPR015424">
    <property type="entry name" value="PyrdxlP-dep_Trfase"/>
</dbReference>
<organism evidence="5 6">
    <name type="scientific">Undibacter mobilis</name>
    <dbReference type="NCBI Taxonomy" id="2292256"/>
    <lineage>
        <taxon>Bacteria</taxon>
        <taxon>Pseudomonadati</taxon>
        <taxon>Pseudomonadota</taxon>
        <taxon>Alphaproteobacteria</taxon>
        <taxon>Hyphomicrobiales</taxon>
        <taxon>Nitrobacteraceae</taxon>
        <taxon>Undibacter</taxon>
    </lineage>
</organism>
<evidence type="ECO:0000256" key="4">
    <source>
        <dbReference type="RuleBase" id="RU004508"/>
    </source>
</evidence>
<dbReference type="AlphaFoldDB" id="A0A371B6G0"/>
<keyword evidence="5" id="KW-0032">Aminotransferase</keyword>
<protein>
    <submittedName>
        <fullName evidence="5">DegT/DnrJ/EryC1/StrS aminotransferase family protein</fullName>
    </submittedName>
</protein>
<keyword evidence="6" id="KW-1185">Reference proteome</keyword>
<dbReference type="PANTHER" id="PTHR30244">
    <property type="entry name" value="TRANSAMINASE"/>
    <property type="match status" value="1"/>
</dbReference>
<dbReference type="SUPFAM" id="SSF53383">
    <property type="entry name" value="PLP-dependent transferases"/>
    <property type="match status" value="1"/>
</dbReference>
<dbReference type="Proteomes" id="UP000263993">
    <property type="component" value="Unassembled WGS sequence"/>
</dbReference>
<dbReference type="GO" id="GO:0000271">
    <property type="term" value="P:polysaccharide biosynthetic process"/>
    <property type="evidence" value="ECO:0007669"/>
    <property type="project" value="TreeGrafter"/>
</dbReference>
<dbReference type="EMBL" id="QRGO01000001">
    <property type="protein sequence ID" value="RDV03176.1"/>
    <property type="molecule type" value="Genomic_DNA"/>
</dbReference>
<dbReference type="Pfam" id="PF01041">
    <property type="entry name" value="DegT_DnrJ_EryC1"/>
    <property type="match status" value="1"/>
</dbReference>
<feature type="active site" description="Proton acceptor" evidence="2">
    <location>
        <position position="180"/>
    </location>
</feature>
<evidence type="ECO:0000256" key="2">
    <source>
        <dbReference type="PIRSR" id="PIRSR000390-1"/>
    </source>
</evidence>
<evidence type="ECO:0000256" key="1">
    <source>
        <dbReference type="ARBA" id="ARBA00037999"/>
    </source>
</evidence>